<feature type="binding site" evidence="15">
    <location>
        <begin position="293"/>
        <end position="299"/>
    </location>
    <ligand>
        <name>NADP(+)</name>
        <dbReference type="ChEBI" id="CHEBI:58349"/>
    </ligand>
</feature>
<dbReference type="PIRSF" id="PIRSF006769">
    <property type="entry name" value="RibD"/>
    <property type="match status" value="1"/>
</dbReference>
<dbReference type="InterPro" id="IPR002125">
    <property type="entry name" value="CMP_dCMP_dom"/>
</dbReference>
<keyword evidence="12" id="KW-0511">Multifunctional enzyme</keyword>
<dbReference type="InterPro" id="IPR004794">
    <property type="entry name" value="Eubact_RibD"/>
</dbReference>
<organism evidence="18 19">
    <name type="scientific">Mucilaginibacter mali</name>
    <dbReference type="NCBI Taxonomy" id="2740462"/>
    <lineage>
        <taxon>Bacteria</taxon>
        <taxon>Pseudomonadati</taxon>
        <taxon>Bacteroidota</taxon>
        <taxon>Sphingobacteriia</taxon>
        <taxon>Sphingobacteriales</taxon>
        <taxon>Sphingobacteriaceae</taxon>
        <taxon>Mucilaginibacter</taxon>
    </lineage>
</organism>
<keyword evidence="10 13" id="KW-0521">NADP</keyword>
<feature type="domain" description="CMP/dCMP-type deaminase" evidence="17">
    <location>
        <begin position="2"/>
        <end position="131"/>
    </location>
</feature>
<dbReference type="Gene3D" id="3.40.140.10">
    <property type="entry name" value="Cytidine Deaminase, domain 2"/>
    <property type="match status" value="1"/>
</dbReference>
<dbReference type="NCBIfam" id="TIGR00326">
    <property type="entry name" value="eubact_ribD"/>
    <property type="match status" value="1"/>
</dbReference>
<evidence type="ECO:0000256" key="10">
    <source>
        <dbReference type="ARBA" id="ARBA00022857"/>
    </source>
</evidence>
<evidence type="ECO:0000256" key="7">
    <source>
        <dbReference type="ARBA" id="ARBA00022723"/>
    </source>
</evidence>
<dbReference type="EC" id="3.5.4.26" evidence="13"/>
<feature type="binding site" evidence="15">
    <location>
        <position position="208"/>
    </location>
    <ligand>
        <name>NADP(+)</name>
        <dbReference type="ChEBI" id="CHEBI:58349"/>
    </ligand>
</feature>
<name>A0A7D4TWT3_9SPHI</name>
<dbReference type="FunFam" id="3.40.140.10:FF:000025">
    <property type="entry name" value="Riboflavin biosynthesis protein RibD"/>
    <property type="match status" value="1"/>
</dbReference>
<feature type="binding site" evidence="15">
    <location>
        <position position="212"/>
    </location>
    <ligand>
        <name>substrate</name>
    </ligand>
</feature>
<dbReference type="UniPathway" id="UPA00275">
    <property type="reaction ID" value="UER00401"/>
</dbReference>
<comment type="catalytic activity">
    <reaction evidence="13">
        <text>5-amino-6-(5-phospho-D-ribitylamino)uracil + NADP(+) = 5-amino-6-(5-phospho-D-ribosylamino)uracil + NADPH + H(+)</text>
        <dbReference type="Rhea" id="RHEA:17845"/>
        <dbReference type="ChEBI" id="CHEBI:15378"/>
        <dbReference type="ChEBI" id="CHEBI:57783"/>
        <dbReference type="ChEBI" id="CHEBI:58349"/>
        <dbReference type="ChEBI" id="CHEBI:58421"/>
        <dbReference type="ChEBI" id="CHEBI:58453"/>
        <dbReference type="EC" id="1.1.1.193"/>
    </reaction>
</comment>
<dbReference type="Pfam" id="PF00383">
    <property type="entry name" value="dCMP_cyt_deam_1"/>
    <property type="match status" value="1"/>
</dbReference>
<evidence type="ECO:0000256" key="3">
    <source>
        <dbReference type="ARBA" id="ARBA00004910"/>
    </source>
</evidence>
<dbReference type="GO" id="GO:0008270">
    <property type="term" value="F:zinc ion binding"/>
    <property type="evidence" value="ECO:0007669"/>
    <property type="project" value="InterPro"/>
</dbReference>
<comment type="function">
    <text evidence="1 13">Converts 2,5-diamino-6-(ribosylamino)-4(3h)-pyrimidinone 5'-phosphate into 5-amino-6-(ribosylamino)-2,4(1h,3h)-pyrimidinedione 5'-phosphate.</text>
</comment>
<dbReference type="KEGG" id="mmab:HQ865_08630"/>
<dbReference type="SUPFAM" id="SSF53597">
    <property type="entry name" value="Dihydrofolate reductase-like"/>
    <property type="match status" value="1"/>
</dbReference>
<dbReference type="CDD" id="cd01284">
    <property type="entry name" value="Riboflavin_deaminase-reductase"/>
    <property type="match status" value="1"/>
</dbReference>
<dbReference type="PANTHER" id="PTHR38011:SF7">
    <property type="entry name" value="2,5-DIAMINO-6-RIBOSYLAMINO-4(3H)-PYRIMIDINONE 5'-PHOSPHATE REDUCTASE"/>
    <property type="match status" value="1"/>
</dbReference>
<feature type="binding site" evidence="16">
    <location>
        <position position="51"/>
    </location>
    <ligand>
        <name>Zn(2+)</name>
        <dbReference type="ChEBI" id="CHEBI:29105"/>
        <note>catalytic</note>
    </ligand>
</feature>
<dbReference type="InterPro" id="IPR002734">
    <property type="entry name" value="RibDG_C"/>
</dbReference>
<keyword evidence="9 13" id="KW-0862">Zinc</keyword>
<evidence type="ECO:0000256" key="5">
    <source>
        <dbReference type="ARBA" id="ARBA00007417"/>
    </source>
</evidence>
<evidence type="ECO:0000256" key="15">
    <source>
        <dbReference type="PIRSR" id="PIRSR006769-2"/>
    </source>
</evidence>
<evidence type="ECO:0000259" key="17">
    <source>
        <dbReference type="PROSITE" id="PS51747"/>
    </source>
</evidence>
<evidence type="ECO:0000256" key="6">
    <source>
        <dbReference type="ARBA" id="ARBA00022619"/>
    </source>
</evidence>
<dbReference type="EC" id="1.1.1.193" evidence="13"/>
<evidence type="ECO:0000256" key="8">
    <source>
        <dbReference type="ARBA" id="ARBA00022801"/>
    </source>
</evidence>
<feature type="binding site" evidence="15">
    <location>
        <position position="204"/>
    </location>
    <ligand>
        <name>NADP(+)</name>
        <dbReference type="ChEBI" id="CHEBI:58349"/>
    </ligand>
</feature>
<feature type="binding site" evidence="15">
    <location>
        <position position="192"/>
    </location>
    <ligand>
        <name>substrate</name>
    </ligand>
</feature>
<dbReference type="Pfam" id="PF01872">
    <property type="entry name" value="RibD_C"/>
    <property type="match status" value="1"/>
</dbReference>
<gene>
    <name evidence="18" type="primary">ribD</name>
    <name evidence="18" type="ORF">HQ865_08630</name>
</gene>
<feature type="binding site" evidence="15">
    <location>
        <position position="291"/>
    </location>
    <ligand>
        <name>substrate</name>
    </ligand>
</feature>
<evidence type="ECO:0000313" key="19">
    <source>
        <dbReference type="Proteomes" id="UP000505355"/>
    </source>
</evidence>
<keyword evidence="19" id="KW-1185">Reference proteome</keyword>
<evidence type="ECO:0000256" key="12">
    <source>
        <dbReference type="ARBA" id="ARBA00023268"/>
    </source>
</evidence>
<comment type="similarity">
    <text evidence="5 13">In the C-terminal section; belongs to the HTP reductase family.</text>
</comment>
<dbReference type="InterPro" id="IPR050765">
    <property type="entry name" value="Riboflavin_Biosynth_HTPR"/>
</dbReference>
<comment type="catalytic activity">
    <reaction evidence="13">
        <text>2,5-diamino-6-hydroxy-4-(5-phosphoribosylamino)-pyrimidine + H2O + H(+) = 5-amino-6-(5-phospho-D-ribosylamino)uracil + NH4(+)</text>
        <dbReference type="Rhea" id="RHEA:21868"/>
        <dbReference type="ChEBI" id="CHEBI:15377"/>
        <dbReference type="ChEBI" id="CHEBI:15378"/>
        <dbReference type="ChEBI" id="CHEBI:28938"/>
        <dbReference type="ChEBI" id="CHEBI:58453"/>
        <dbReference type="ChEBI" id="CHEBI:58614"/>
        <dbReference type="EC" id="3.5.4.26"/>
    </reaction>
</comment>
<evidence type="ECO:0000256" key="4">
    <source>
        <dbReference type="ARBA" id="ARBA00005259"/>
    </source>
</evidence>
<dbReference type="PROSITE" id="PS00903">
    <property type="entry name" value="CYT_DCMP_DEAMINASES_1"/>
    <property type="match status" value="1"/>
</dbReference>
<keyword evidence="8 13" id="KW-0378">Hydrolase</keyword>
<proteinExistence type="inferred from homology"/>
<dbReference type="InterPro" id="IPR016193">
    <property type="entry name" value="Cytidine_deaminase-like"/>
</dbReference>
<dbReference type="EMBL" id="CP054139">
    <property type="protein sequence ID" value="QKJ29817.1"/>
    <property type="molecule type" value="Genomic_DNA"/>
</dbReference>
<evidence type="ECO:0000256" key="14">
    <source>
        <dbReference type="PIRSR" id="PIRSR006769-1"/>
    </source>
</evidence>
<dbReference type="GO" id="GO:0009231">
    <property type="term" value="P:riboflavin biosynthetic process"/>
    <property type="evidence" value="ECO:0007669"/>
    <property type="project" value="UniProtKB-UniPathway"/>
</dbReference>
<comment type="similarity">
    <text evidence="4 13">In the N-terminal section; belongs to the cytidine and deoxycytidylate deaminase family.</text>
</comment>
<accession>A0A7D4TWT3</accession>
<dbReference type="SUPFAM" id="SSF53927">
    <property type="entry name" value="Cytidine deaminase-like"/>
    <property type="match status" value="1"/>
</dbReference>
<feature type="binding site" evidence="15">
    <location>
        <position position="178"/>
    </location>
    <ligand>
        <name>NADP(+)</name>
        <dbReference type="ChEBI" id="CHEBI:58349"/>
    </ligand>
</feature>
<feature type="binding site" evidence="15">
    <location>
        <position position="162"/>
    </location>
    <ligand>
        <name>NADP(+)</name>
        <dbReference type="ChEBI" id="CHEBI:58349"/>
    </ligand>
</feature>
<feature type="binding site" evidence="15">
    <location>
        <position position="215"/>
    </location>
    <ligand>
        <name>substrate</name>
    </ligand>
</feature>
<dbReference type="Proteomes" id="UP000505355">
    <property type="component" value="Chromosome"/>
</dbReference>
<dbReference type="GO" id="GO:0008835">
    <property type="term" value="F:diaminohydroxyphosphoribosylaminopyrimidine deaminase activity"/>
    <property type="evidence" value="ECO:0007669"/>
    <property type="project" value="UniProtKB-EC"/>
</dbReference>
<dbReference type="GO" id="GO:0008703">
    <property type="term" value="F:5-amino-6-(5-phosphoribosylamino)uracil reductase activity"/>
    <property type="evidence" value="ECO:0007669"/>
    <property type="project" value="UniProtKB-EC"/>
</dbReference>
<comment type="cofactor">
    <cofactor evidence="13 16">
        <name>Zn(2+)</name>
        <dbReference type="ChEBI" id="CHEBI:29105"/>
    </cofactor>
    <text evidence="13 16">Binds 1 zinc ion.</text>
</comment>
<dbReference type="Gene3D" id="3.40.430.10">
    <property type="entry name" value="Dihydrofolate Reductase, subunit A"/>
    <property type="match status" value="1"/>
</dbReference>
<comment type="pathway">
    <text evidence="3 13">Cofactor biosynthesis; riboflavin biosynthesis; 5-amino-6-(D-ribitylamino)uracil from GTP: step 3/4.</text>
</comment>
<evidence type="ECO:0000313" key="18">
    <source>
        <dbReference type="EMBL" id="QKJ29817.1"/>
    </source>
</evidence>
<sequence length="348" mass="39262">MSVHHKYLQRCIELAQLGAGYVSPNPMVGAVIVHDGDIIGEGYHQKYGGPHAEVNAVNSVLSKYDNAVALLQASTIYVSLEPCAHYGKTPPCADLIIKHRIPTVVVGCRDPFNQVNGKGIEKLQEAGIEVITGVMEQECLDLNRRFFTRVQKQRPYIILKWAQAQDGFFAPDDDSQYWITGPEARKLVHKWRSEEDAVLVGKNTARIDNPQLNIREWEGRSPKRVVIDRRLELSHDLHLFDQSVETFVFNEIKTDIDGRIKYIALEDFDNYVPQYIMFQLYLQDVQSVIIEGGAATLNSFIAAGLWDEARVFTGNKILGNGIQSPLIKGVKYEEYIIGSDQLQIIFNS</sequence>
<dbReference type="InterPro" id="IPR024072">
    <property type="entry name" value="DHFR-like_dom_sf"/>
</dbReference>
<keyword evidence="7 13" id="KW-0479">Metal-binding</keyword>
<comment type="pathway">
    <text evidence="2 13">Cofactor biosynthesis; riboflavin biosynthesis; 5-amino-6-(D-ribitylamino)uracil from GTP: step 2/4.</text>
</comment>
<evidence type="ECO:0000256" key="1">
    <source>
        <dbReference type="ARBA" id="ARBA00002151"/>
    </source>
</evidence>
<reference evidence="18 19" key="1">
    <citation type="submission" date="2020-05" db="EMBL/GenBank/DDBJ databases">
        <title>Mucilaginibacter mali sp. nov.</title>
        <authorList>
            <person name="Kim H.S."/>
            <person name="Lee K.C."/>
            <person name="Suh M.K."/>
            <person name="Kim J.-S."/>
            <person name="Han K.-I."/>
            <person name="Eom M.K."/>
            <person name="Shin Y.K."/>
            <person name="Lee J.-S."/>
        </authorList>
    </citation>
    <scope>NUCLEOTIDE SEQUENCE [LARGE SCALE GENOMIC DNA]</scope>
    <source>
        <strain evidence="18 19">G2-14</strain>
    </source>
</reference>
<feature type="binding site" evidence="16">
    <location>
        <position position="83"/>
    </location>
    <ligand>
        <name>Zn(2+)</name>
        <dbReference type="ChEBI" id="CHEBI:29105"/>
        <note>catalytic</note>
    </ligand>
</feature>
<feature type="binding site" evidence="16">
    <location>
        <position position="92"/>
    </location>
    <ligand>
        <name>Zn(2+)</name>
        <dbReference type="ChEBI" id="CHEBI:29105"/>
        <note>catalytic</note>
    </ligand>
</feature>
<protein>
    <recommendedName>
        <fullName evidence="13">Riboflavin biosynthesis protein RibD</fullName>
    </recommendedName>
    <domain>
        <recommendedName>
            <fullName evidence="13">Diaminohydroxyphosphoribosylaminopyrimidine deaminase</fullName>
            <shortName evidence="13">DRAP deaminase</shortName>
            <ecNumber evidence="13">3.5.4.26</ecNumber>
        </recommendedName>
        <alternativeName>
            <fullName evidence="13">Riboflavin-specific deaminase</fullName>
        </alternativeName>
    </domain>
    <domain>
        <recommendedName>
            <fullName evidence="13">5-amino-6-(5-phosphoribosylamino)uracil reductase</fullName>
            <ecNumber evidence="13">1.1.1.193</ecNumber>
        </recommendedName>
        <alternativeName>
            <fullName evidence="13">HTP reductase</fullName>
        </alternativeName>
    </domain>
</protein>
<dbReference type="InterPro" id="IPR016192">
    <property type="entry name" value="APOBEC/CMP_deaminase_Zn-bd"/>
</dbReference>
<evidence type="ECO:0000256" key="16">
    <source>
        <dbReference type="PIRSR" id="PIRSR006769-3"/>
    </source>
</evidence>
<dbReference type="PANTHER" id="PTHR38011">
    <property type="entry name" value="DIHYDROFOLATE REDUCTASE FAMILY PROTEIN (AFU_ORTHOLOGUE AFUA_8G06820)"/>
    <property type="match status" value="1"/>
</dbReference>
<feature type="active site" description="Proton donor" evidence="14">
    <location>
        <position position="53"/>
    </location>
</feature>
<evidence type="ECO:0000256" key="2">
    <source>
        <dbReference type="ARBA" id="ARBA00004882"/>
    </source>
</evidence>
<dbReference type="PROSITE" id="PS51747">
    <property type="entry name" value="CYT_DCMP_DEAMINASES_2"/>
    <property type="match status" value="1"/>
</dbReference>
<evidence type="ECO:0000256" key="9">
    <source>
        <dbReference type="ARBA" id="ARBA00022833"/>
    </source>
</evidence>
<evidence type="ECO:0000256" key="13">
    <source>
        <dbReference type="PIRNR" id="PIRNR006769"/>
    </source>
</evidence>
<dbReference type="AlphaFoldDB" id="A0A7D4TWT3"/>
<keyword evidence="11 13" id="KW-0560">Oxidoreductase</keyword>
<dbReference type="RefSeq" id="WP_173414509.1">
    <property type="nucleotide sequence ID" value="NZ_CP054139.1"/>
</dbReference>
<evidence type="ECO:0000256" key="11">
    <source>
        <dbReference type="ARBA" id="ARBA00023002"/>
    </source>
</evidence>
<keyword evidence="6 13" id="KW-0686">Riboflavin biosynthesis</keyword>